<evidence type="ECO:0000259" key="1">
    <source>
        <dbReference type="Pfam" id="PF13460"/>
    </source>
</evidence>
<dbReference type="RefSeq" id="WP_272095609.1">
    <property type="nucleotide sequence ID" value="NZ_JAQNDK010000001.1"/>
</dbReference>
<dbReference type="InterPro" id="IPR016040">
    <property type="entry name" value="NAD(P)-bd_dom"/>
</dbReference>
<feature type="domain" description="NAD(P)-binding" evidence="1">
    <location>
        <begin position="24"/>
        <end position="92"/>
    </location>
</feature>
<dbReference type="EMBL" id="JAQNDK010000001">
    <property type="protein sequence ID" value="MDC0678768.1"/>
    <property type="molecule type" value="Genomic_DNA"/>
</dbReference>
<evidence type="ECO:0000313" key="2">
    <source>
        <dbReference type="EMBL" id="MDC0678768.1"/>
    </source>
</evidence>
<comment type="caution">
    <text evidence="2">The sequence shown here is derived from an EMBL/GenBank/DDBJ whole genome shotgun (WGS) entry which is preliminary data.</text>
</comment>
<evidence type="ECO:0000313" key="3">
    <source>
        <dbReference type="Proteomes" id="UP001217485"/>
    </source>
</evidence>
<sequence>MRRPLSDKLHDLRHVFAARPVFRWLLKHHLRDLVAMETVVRASRCDFTIARPPRLVDDRDESYRSAGEALPAGAAVMSFRAVAAFMLDCVEQRTHARETVGLARGRSA</sequence>
<name>A0ABT5BYE4_9BACT</name>
<dbReference type="InterPro" id="IPR036291">
    <property type="entry name" value="NAD(P)-bd_dom_sf"/>
</dbReference>
<dbReference type="Pfam" id="PF13460">
    <property type="entry name" value="NAD_binding_10"/>
    <property type="match status" value="1"/>
</dbReference>
<reference evidence="2 3" key="1">
    <citation type="submission" date="2023-01" db="EMBL/GenBank/DDBJ databases">
        <title>Minimal conservation of predation-associated metabolite biosynthetic gene clusters underscores biosynthetic potential of Myxococcota including descriptions for ten novel species: Archangium lansinium sp. nov., Myxococcus landrumus sp. nov., Nannocystis bai.</title>
        <authorList>
            <person name="Ahearne A."/>
            <person name="Stevens C."/>
            <person name="Dowd S."/>
        </authorList>
    </citation>
    <scope>NUCLEOTIDE SEQUENCE [LARGE SCALE GENOMIC DNA]</scope>
    <source>
        <strain evidence="2 3">WIWO2</strain>
    </source>
</reference>
<organism evidence="2 3">
    <name type="scientific">Sorangium atrum</name>
    <dbReference type="NCBI Taxonomy" id="2995308"/>
    <lineage>
        <taxon>Bacteria</taxon>
        <taxon>Pseudomonadati</taxon>
        <taxon>Myxococcota</taxon>
        <taxon>Polyangia</taxon>
        <taxon>Polyangiales</taxon>
        <taxon>Polyangiaceae</taxon>
        <taxon>Sorangium</taxon>
    </lineage>
</organism>
<proteinExistence type="predicted"/>
<dbReference type="SUPFAM" id="SSF51735">
    <property type="entry name" value="NAD(P)-binding Rossmann-fold domains"/>
    <property type="match status" value="1"/>
</dbReference>
<dbReference type="Proteomes" id="UP001217485">
    <property type="component" value="Unassembled WGS sequence"/>
</dbReference>
<dbReference type="Gene3D" id="3.40.50.720">
    <property type="entry name" value="NAD(P)-binding Rossmann-like Domain"/>
    <property type="match status" value="1"/>
</dbReference>
<protein>
    <submittedName>
        <fullName evidence="2">NAD(P)H-binding protein</fullName>
    </submittedName>
</protein>
<keyword evidence="3" id="KW-1185">Reference proteome</keyword>
<gene>
    <name evidence="2" type="ORF">POL72_13570</name>
</gene>
<accession>A0ABT5BYE4</accession>